<comment type="caution">
    <text evidence="1">The sequence shown here is derived from an EMBL/GenBank/DDBJ whole genome shotgun (WGS) entry which is preliminary data.</text>
</comment>
<gene>
    <name evidence="1" type="ORF">AOQ71_12380</name>
</gene>
<dbReference type="AlphaFoldDB" id="A0A0R3E3U3"/>
<name>A0A0R3E3U3_9BRAD</name>
<sequence>MVLDLVVLVDPEPELVTSYRVTCTERQTGWVLGSTSLPAAPEGGPPTVTLSDVTPLLGSSYRLASVLVEVESERLARLSRRTADRLRHRDRSWLRRAKHLLSAPERPIPYESLLERDWLARTDATEAHLEPAA</sequence>
<organism evidence="1 2">
    <name type="scientific">Bradyrhizobium manausense</name>
    <dbReference type="NCBI Taxonomy" id="989370"/>
    <lineage>
        <taxon>Bacteria</taxon>
        <taxon>Pseudomonadati</taxon>
        <taxon>Pseudomonadota</taxon>
        <taxon>Alphaproteobacteria</taxon>
        <taxon>Hyphomicrobiales</taxon>
        <taxon>Nitrobacteraceae</taxon>
        <taxon>Bradyrhizobium</taxon>
    </lineage>
</organism>
<accession>A0A0R3E3U3</accession>
<dbReference type="Proteomes" id="UP000051936">
    <property type="component" value="Unassembled WGS sequence"/>
</dbReference>
<keyword evidence="2" id="KW-1185">Reference proteome</keyword>
<proteinExistence type="predicted"/>
<reference evidence="1 2" key="1">
    <citation type="submission" date="2015-09" db="EMBL/GenBank/DDBJ databases">
        <title>Draft Genome Sequence of Bradyrhizobium manausense Strain BR 3351T, a Novel Symbiotic Nitrogen-Fixing Alphaproteobacterium Isolated from Brazilian Amazon Rain Forest.</title>
        <authorList>
            <person name="De Araujo J.L."/>
            <person name="Zilli J.E."/>
        </authorList>
    </citation>
    <scope>NUCLEOTIDE SEQUENCE [LARGE SCALE GENOMIC DNA]</scope>
    <source>
        <strain evidence="1 2">BR3351</strain>
    </source>
</reference>
<evidence type="ECO:0000313" key="1">
    <source>
        <dbReference type="EMBL" id="KRQ14676.1"/>
    </source>
</evidence>
<evidence type="ECO:0000313" key="2">
    <source>
        <dbReference type="Proteomes" id="UP000051936"/>
    </source>
</evidence>
<dbReference type="EMBL" id="LJYG01000047">
    <property type="protein sequence ID" value="KRQ14676.1"/>
    <property type="molecule type" value="Genomic_DNA"/>
</dbReference>
<protein>
    <submittedName>
        <fullName evidence="1">Uncharacterized protein</fullName>
    </submittedName>
</protein>
<dbReference type="STRING" id="989370.AOQ71_12380"/>